<keyword evidence="3" id="KW-0804">Transcription</keyword>
<dbReference type="OrthoDB" id="799767at2"/>
<dbReference type="RefSeq" id="WP_081156043.1">
    <property type="nucleotide sequence ID" value="NZ_LVYD01000124.1"/>
</dbReference>
<sequence>MYQIHLSVKDLDKIHDAARIITDRIEHHYTIPELAELVDIPEKKLKAGFKYLFHTGAFRFRYGLLWNKVKGLLMEDKPLKTIAQETGFKDKSALIKSFKNEFGLTPLQWRRDQPSNVVGVINQ</sequence>
<keyword evidence="2" id="KW-0238">DNA-binding</keyword>
<dbReference type="PANTHER" id="PTHR43280:SF2">
    <property type="entry name" value="HTH-TYPE TRANSCRIPTIONAL REGULATOR EXSA"/>
    <property type="match status" value="1"/>
</dbReference>
<evidence type="ECO:0000313" key="6">
    <source>
        <dbReference type="Proteomes" id="UP000192796"/>
    </source>
</evidence>
<dbReference type="Proteomes" id="UP000192796">
    <property type="component" value="Unassembled WGS sequence"/>
</dbReference>
<dbReference type="SMART" id="SM00342">
    <property type="entry name" value="HTH_ARAC"/>
    <property type="match status" value="1"/>
</dbReference>
<keyword evidence="1" id="KW-0805">Transcription regulation</keyword>
<dbReference type="GO" id="GO:0003700">
    <property type="term" value="F:DNA-binding transcription factor activity"/>
    <property type="evidence" value="ECO:0007669"/>
    <property type="project" value="InterPro"/>
</dbReference>
<dbReference type="EMBL" id="LVYD01000124">
    <property type="protein sequence ID" value="OQP57079.1"/>
    <property type="molecule type" value="Genomic_DNA"/>
</dbReference>
<evidence type="ECO:0000256" key="1">
    <source>
        <dbReference type="ARBA" id="ARBA00023015"/>
    </source>
</evidence>
<gene>
    <name evidence="5" type="ORF">A3860_10960</name>
</gene>
<dbReference type="Gene3D" id="1.10.10.60">
    <property type="entry name" value="Homeodomain-like"/>
    <property type="match status" value="1"/>
</dbReference>
<dbReference type="InterPro" id="IPR018060">
    <property type="entry name" value="HTH_AraC"/>
</dbReference>
<evidence type="ECO:0000256" key="2">
    <source>
        <dbReference type="ARBA" id="ARBA00023125"/>
    </source>
</evidence>
<dbReference type="PANTHER" id="PTHR43280">
    <property type="entry name" value="ARAC-FAMILY TRANSCRIPTIONAL REGULATOR"/>
    <property type="match status" value="1"/>
</dbReference>
<dbReference type="PROSITE" id="PS01124">
    <property type="entry name" value="HTH_ARAC_FAMILY_2"/>
    <property type="match status" value="1"/>
</dbReference>
<accession>A0A1V9FFD5</accession>
<dbReference type="Pfam" id="PF12833">
    <property type="entry name" value="HTH_18"/>
    <property type="match status" value="1"/>
</dbReference>
<dbReference type="AlphaFoldDB" id="A0A1V9FFD5"/>
<protein>
    <recommendedName>
        <fullName evidence="4">HTH araC/xylS-type domain-containing protein</fullName>
    </recommendedName>
</protein>
<comment type="caution">
    <text evidence="5">The sequence shown here is derived from an EMBL/GenBank/DDBJ whole genome shotgun (WGS) entry which is preliminary data.</text>
</comment>
<name>A0A1V9FFD5_9BACT</name>
<dbReference type="SUPFAM" id="SSF46689">
    <property type="entry name" value="Homeodomain-like"/>
    <property type="match status" value="1"/>
</dbReference>
<evidence type="ECO:0000256" key="3">
    <source>
        <dbReference type="ARBA" id="ARBA00023163"/>
    </source>
</evidence>
<dbReference type="GO" id="GO:0043565">
    <property type="term" value="F:sequence-specific DNA binding"/>
    <property type="evidence" value="ECO:0007669"/>
    <property type="project" value="InterPro"/>
</dbReference>
<dbReference type="InterPro" id="IPR009057">
    <property type="entry name" value="Homeodomain-like_sf"/>
</dbReference>
<reference evidence="5 6" key="1">
    <citation type="submission" date="2016-03" db="EMBL/GenBank/DDBJ databases">
        <title>Niastella vici sp. nov., isolated from farmland soil.</title>
        <authorList>
            <person name="Chen L."/>
            <person name="Wang D."/>
            <person name="Yang S."/>
            <person name="Wang G."/>
        </authorList>
    </citation>
    <scope>NUCLEOTIDE SEQUENCE [LARGE SCALE GENOMIC DNA]</scope>
    <source>
        <strain evidence="5 6">DJ57</strain>
    </source>
</reference>
<keyword evidence="6" id="KW-1185">Reference proteome</keyword>
<proteinExistence type="predicted"/>
<feature type="domain" description="HTH araC/xylS-type" evidence="4">
    <location>
        <begin position="15"/>
        <end position="112"/>
    </location>
</feature>
<evidence type="ECO:0000259" key="4">
    <source>
        <dbReference type="PROSITE" id="PS01124"/>
    </source>
</evidence>
<dbReference type="STRING" id="1703345.A3860_10960"/>
<evidence type="ECO:0000313" key="5">
    <source>
        <dbReference type="EMBL" id="OQP57079.1"/>
    </source>
</evidence>
<organism evidence="5 6">
    <name type="scientific">Niastella vici</name>
    <dbReference type="NCBI Taxonomy" id="1703345"/>
    <lineage>
        <taxon>Bacteria</taxon>
        <taxon>Pseudomonadati</taxon>
        <taxon>Bacteroidota</taxon>
        <taxon>Chitinophagia</taxon>
        <taxon>Chitinophagales</taxon>
        <taxon>Chitinophagaceae</taxon>
        <taxon>Niastella</taxon>
    </lineage>
</organism>